<feature type="domain" description="Laminin G" evidence="21">
    <location>
        <begin position="3359"/>
        <end position="3539"/>
    </location>
</feature>
<keyword evidence="10 17" id="KW-1015">Disulfide bond</keyword>
<feature type="disulfide bond" evidence="17">
    <location>
        <begin position="1378"/>
        <end position="1395"/>
    </location>
</feature>
<feature type="domain" description="Laminin EGF-like" evidence="22">
    <location>
        <begin position="1971"/>
        <end position="2017"/>
    </location>
</feature>
<dbReference type="InterPro" id="IPR013320">
    <property type="entry name" value="ConA-like_dom_sf"/>
</dbReference>
<feature type="disulfide bond" evidence="17">
    <location>
        <begin position="1517"/>
        <end position="1534"/>
    </location>
</feature>
<dbReference type="FunFam" id="2.10.25.10:FF:000845">
    <property type="entry name" value="laminin subunit alpha"/>
    <property type="match status" value="1"/>
</dbReference>
<feature type="domain" description="Laminin EGF-like" evidence="22">
    <location>
        <begin position="1918"/>
        <end position="1970"/>
    </location>
</feature>
<evidence type="ECO:0000313" key="26">
    <source>
        <dbReference type="Proteomes" id="UP000008792"/>
    </source>
</evidence>
<dbReference type="GO" id="GO:0005102">
    <property type="term" value="F:signaling receptor binding"/>
    <property type="evidence" value="ECO:0007669"/>
    <property type="project" value="InterPro"/>
</dbReference>
<feature type="domain" description="Laminin EGF-like" evidence="22">
    <location>
        <begin position="2018"/>
        <end position="2064"/>
    </location>
</feature>
<feature type="disulfide bond" evidence="17">
    <location>
        <begin position="1954"/>
        <end position="1968"/>
    </location>
</feature>
<accession>B4LI83</accession>
<dbReference type="STRING" id="7244.B4LI83"/>
<evidence type="ECO:0000256" key="3">
    <source>
        <dbReference type="ARBA" id="ARBA00022525"/>
    </source>
</evidence>
<dbReference type="GO" id="GO:0009888">
    <property type="term" value="P:tissue development"/>
    <property type="evidence" value="ECO:0007669"/>
    <property type="project" value="TreeGrafter"/>
</dbReference>
<dbReference type="Gene3D" id="2.10.25.10">
    <property type="entry name" value="Laminin"/>
    <property type="match status" value="21"/>
</dbReference>
<feature type="disulfide bond" evidence="17">
    <location>
        <begin position="519"/>
        <end position="528"/>
    </location>
</feature>
<dbReference type="Pfam" id="PF02210">
    <property type="entry name" value="Laminin_G_2"/>
    <property type="match status" value="4"/>
</dbReference>
<feature type="region of interest" description="Disordered" evidence="19">
    <location>
        <begin position="3269"/>
        <end position="3316"/>
    </location>
</feature>
<dbReference type="InterPro" id="IPR009254">
    <property type="entry name" value="Laminin_aI"/>
</dbReference>
<dbReference type="eggNOG" id="KOG1836">
    <property type="taxonomic scope" value="Eukaryota"/>
</dbReference>
<feature type="disulfide bond" evidence="17">
    <location>
        <begin position="610"/>
        <end position="619"/>
    </location>
</feature>
<feature type="disulfide bond" evidence="17">
    <location>
        <begin position="1439"/>
        <end position="1448"/>
    </location>
</feature>
<dbReference type="FunFam" id="2.10.25.10:FF:000388">
    <property type="entry name" value="Laminin subunit alpha"/>
    <property type="match status" value="1"/>
</dbReference>
<dbReference type="CDD" id="cd02795">
    <property type="entry name" value="CBM6-CBM35-CBM36_like"/>
    <property type="match status" value="1"/>
</dbReference>
<dbReference type="PROSITE" id="PS00022">
    <property type="entry name" value="EGF_1"/>
    <property type="match status" value="2"/>
</dbReference>
<evidence type="ECO:0000256" key="20">
    <source>
        <dbReference type="SAM" id="SignalP"/>
    </source>
</evidence>
<comment type="subunit">
    <text evidence="14">Laminin is a complex glycoprotein, consisting of three different polypeptide chains (alpha, beta, gamma), which are bound to each other by disulfide bonds into a cross-shaped molecule comprising one long and three short arms with globules at each end.</text>
</comment>
<feature type="disulfide bond" evidence="17">
    <location>
        <begin position="500"/>
        <end position="517"/>
    </location>
</feature>
<dbReference type="FunFam" id="2.60.120.200:FF:000160">
    <property type="entry name" value="Laminin subunit alpha-3"/>
    <property type="match status" value="1"/>
</dbReference>
<feature type="domain" description="Laminin EGF-like" evidence="22">
    <location>
        <begin position="1376"/>
        <end position="1421"/>
    </location>
</feature>
<dbReference type="FunFam" id="2.10.25.10:FF:000224">
    <property type="entry name" value="Usherin"/>
    <property type="match status" value="1"/>
</dbReference>
<feature type="disulfide bond" evidence="16">
    <location>
        <begin position="3197"/>
        <end position="3224"/>
    </location>
</feature>
<feature type="disulfide bond" evidence="17">
    <location>
        <begin position="544"/>
        <end position="556"/>
    </location>
</feature>
<evidence type="ECO:0000256" key="15">
    <source>
        <dbReference type="ARBA" id="ARBA00082020"/>
    </source>
</evidence>
<feature type="disulfide bond" evidence="17">
    <location>
        <begin position="1397"/>
        <end position="1406"/>
    </location>
</feature>
<dbReference type="GO" id="GO:0007155">
    <property type="term" value="P:cell adhesion"/>
    <property type="evidence" value="ECO:0007669"/>
    <property type="project" value="UniProtKB-KW"/>
</dbReference>
<dbReference type="Pfam" id="PF24973">
    <property type="entry name" value="EGF_LMN_ATRN"/>
    <property type="match status" value="1"/>
</dbReference>
<dbReference type="PROSITE" id="PS51117">
    <property type="entry name" value="LAMININ_NTER"/>
    <property type="match status" value="1"/>
</dbReference>
<feature type="disulfide bond" evidence="17">
    <location>
        <begin position="1888"/>
        <end position="1897"/>
    </location>
</feature>
<dbReference type="SMART" id="SM00180">
    <property type="entry name" value="EGF_Lam"/>
    <property type="match status" value="21"/>
</dbReference>
<dbReference type="InterPro" id="IPR056863">
    <property type="entry name" value="LMN_ATRN_NET-like_EGF"/>
</dbReference>
<feature type="disulfide bond" evidence="17">
    <location>
        <begin position="498"/>
        <end position="510"/>
    </location>
</feature>
<keyword evidence="26" id="KW-1185">Reference proteome</keyword>
<dbReference type="PROSITE" id="PS50027">
    <property type="entry name" value="EGF_LAM_2"/>
    <property type="match status" value="13"/>
</dbReference>
<evidence type="ECO:0000259" key="21">
    <source>
        <dbReference type="PROSITE" id="PS50025"/>
    </source>
</evidence>
<dbReference type="FunFam" id="2.10.25.10:FF:000082">
    <property type="entry name" value="Laminin subunit alpha 1"/>
    <property type="match status" value="1"/>
</dbReference>
<dbReference type="FunFam" id="2.10.25.10:FF:000074">
    <property type="entry name" value="Laminin subunit alpha"/>
    <property type="match status" value="1"/>
</dbReference>
<dbReference type="FunFam" id="2.60.120.260:FF:000092">
    <property type="entry name" value="Laminin subunit alpha-3"/>
    <property type="match status" value="1"/>
</dbReference>
<evidence type="ECO:0000259" key="23">
    <source>
        <dbReference type="PROSITE" id="PS51115"/>
    </source>
</evidence>
<evidence type="ECO:0000313" key="25">
    <source>
        <dbReference type="EMBL" id="EDW69650.1"/>
    </source>
</evidence>
<evidence type="ECO:0000256" key="8">
    <source>
        <dbReference type="ARBA" id="ARBA00022889"/>
    </source>
</evidence>
<dbReference type="GO" id="GO:0045995">
    <property type="term" value="P:regulation of embryonic development"/>
    <property type="evidence" value="ECO:0007669"/>
    <property type="project" value="InterPro"/>
</dbReference>
<dbReference type="Gene3D" id="2.60.120.200">
    <property type="match status" value="5"/>
</dbReference>
<evidence type="ECO:0000259" key="24">
    <source>
        <dbReference type="PROSITE" id="PS51117"/>
    </source>
</evidence>
<dbReference type="FunFam" id="2.10.25.10:FF:000407">
    <property type="entry name" value="Laminin subunit alpha-3"/>
    <property type="match status" value="1"/>
</dbReference>
<dbReference type="InterPro" id="IPR002049">
    <property type="entry name" value="LE_dom"/>
</dbReference>
<feature type="domain" description="Laminin EGF-like" evidence="22">
    <location>
        <begin position="544"/>
        <end position="589"/>
    </location>
</feature>
<evidence type="ECO:0000256" key="16">
    <source>
        <dbReference type="PROSITE-ProRule" id="PRU00122"/>
    </source>
</evidence>
<feature type="domain" description="Laminin EGF-like" evidence="22">
    <location>
        <begin position="1422"/>
        <end position="1466"/>
    </location>
</feature>
<feature type="domain" description="Laminin EGF-like" evidence="22">
    <location>
        <begin position="498"/>
        <end position="543"/>
    </location>
</feature>
<feature type="domain" description="Laminin G" evidence="21">
    <location>
        <begin position="3056"/>
        <end position="3224"/>
    </location>
</feature>
<keyword evidence="6" id="KW-0677">Repeat</keyword>
<dbReference type="KEGG" id="dvi:6623375"/>
<feature type="domain" description="Laminin G" evidence="21">
    <location>
        <begin position="2675"/>
        <end position="2870"/>
    </location>
</feature>
<feature type="disulfide bond" evidence="17">
    <location>
        <begin position="1490"/>
        <end position="1499"/>
    </location>
</feature>
<proteinExistence type="predicted"/>
<keyword evidence="5 20" id="KW-0732">Signal</keyword>
<dbReference type="PROSITE" id="PS01248">
    <property type="entry name" value="EGF_LAM_1"/>
    <property type="match status" value="7"/>
</dbReference>
<protein>
    <recommendedName>
        <fullName evidence="15">Laminin A chain</fullName>
    </recommendedName>
</protein>
<dbReference type="GO" id="GO:0030334">
    <property type="term" value="P:regulation of cell migration"/>
    <property type="evidence" value="ECO:0007669"/>
    <property type="project" value="InterPro"/>
</dbReference>
<evidence type="ECO:0000256" key="6">
    <source>
        <dbReference type="ARBA" id="ARBA00022737"/>
    </source>
</evidence>
<dbReference type="PROSITE" id="PS51115">
    <property type="entry name" value="LAMININ_IVA"/>
    <property type="match status" value="1"/>
</dbReference>
<feature type="coiled-coil region" evidence="18">
    <location>
        <begin position="2387"/>
        <end position="2442"/>
    </location>
</feature>
<evidence type="ECO:0000256" key="13">
    <source>
        <dbReference type="ARBA" id="ARBA00023292"/>
    </source>
</evidence>
<dbReference type="FunFam" id="2.10.25.10:FF:000189">
    <property type="entry name" value="Laminin subunit alpha 2"/>
    <property type="match status" value="1"/>
</dbReference>
<evidence type="ECO:0000256" key="11">
    <source>
        <dbReference type="ARBA" id="ARBA00023180"/>
    </source>
</evidence>
<evidence type="ECO:0000256" key="19">
    <source>
        <dbReference type="SAM" id="MobiDB-lite"/>
    </source>
</evidence>
<feature type="disulfide bond" evidence="17">
    <location>
        <begin position="546"/>
        <end position="563"/>
    </location>
</feature>
<evidence type="ECO:0000256" key="7">
    <source>
        <dbReference type="ARBA" id="ARBA00022869"/>
    </source>
</evidence>
<dbReference type="GO" id="GO:0007411">
    <property type="term" value="P:axon guidance"/>
    <property type="evidence" value="ECO:0007669"/>
    <property type="project" value="TreeGrafter"/>
</dbReference>
<dbReference type="GO" id="GO:0005201">
    <property type="term" value="F:extracellular matrix structural constituent"/>
    <property type="evidence" value="ECO:0007669"/>
    <property type="project" value="TreeGrafter"/>
</dbReference>
<dbReference type="GO" id="GO:0006950">
    <property type="term" value="P:response to stress"/>
    <property type="evidence" value="ECO:0007669"/>
    <property type="project" value="UniProtKB-ARBA"/>
</dbReference>
<evidence type="ECO:0000256" key="10">
    <source>
        <dbReference type="ARBA" id="ARBA00023157"/>
    </source>
</evidence>
<dbReference type="InterPro" id="IPR001791">
    <property type="entry name" value="Laminin_G"/>
</dbReference>
<evidence type="ECO:0000256" key="17">
    <source>
        <dbReference type="PROSITE-ProRule" id="PRU00460"/>
    </source>
</evidence>
<dbReference type="OMA" id="GECKCLT"/>
<evidence type="ECO:0000259" key="22">
    <source>
        <dbReference type="PROSITE" id="PS50027"/>
    </source>
</evidence>
<keyword evidence="3" id="KW-0964">Secreted</keyword>
<feature type="domain" description="Laminin EGF-like" evidence="22">
    <location>
        <begin position="1467"/>
        <end position="1514"/>
    </location>
</feature>
<feature type="domain" description="Laminin G" evidence="21">
    <location>
        <begin position="3545"/>
        <end position="3720"/>
    </location>
</feature>
<dbReference type="OrthoDB" id="10011303at2759"/>
<dbReference type="Pfam" id="PF00055">
    <property type="entry name" value="Laminin_N"/>
    <property type="match status" value="1"/>
</dbReference>
<evidence type="ECO:0000256" key="14">
    <source>
        <dbReference type="ARBA" id="ARBA00065619"/>
    </source>
</evidence>
<dbReference type="FunFam" id="2.10.25.10:FF:000034">
    <property type="entry name" value="Laminin subunit alpha 3"/>
    <property type="match status" value="1"/>
</dbReference>
<feature type="disulfide bond" evidence="17">
    <location>
        <begin position="635"/>
        <end position="647"/>
    </location>
</feature>
<feature type="disulfide bond" evidence="17">
    <location>
        <begin position="1942"/>
        <end position="1951"/>
    </location>
</feature>
<dbReference type="Pfam" id="PF00053">
    <property type="entry name" value="EGF_laminin"/>
    <property type="match status" value="20"/>
</dbReference>
<feature type="domain" description="Laminin G" evidence="21">
    <location>
        <begin position="2877"/>
        <end position="3049"/>
    </location>
</feature>
<feature type="disulfide bond" evidence="17">
    <location>
        <begin position="2038"/>
        <end position="2047"/>
    </location>
</feature>
<dbReference type="Pfam" id="PF00054">
    <property type="entry name" value="Laminin_G_1"/>
    <property type="match status" value="1"/>
</dbReference>
<dbReference type="CDD" id="cd00055">
    <property type="entry name" value="EGF_Lam"/>
    <property type="match status" value="22"/>
</dbReference>
<feature type="disulfide bond" evidence="17">
    <location>
        <begin position="590"/>
        <end position="602"/>
    </location>
</feature>
<sequence length="3723" mass="414207">MGLRATPFCAMGVAFALCLLIALCNAELTPPYFNLATGRKIHATATCGEDTDGPELYCKLVGANTENDHIDYSVIQGQVCDYCDPNVPEKNHPPENAIDGTEAWWQSPPLSRGMKFNEVNLTINFEQEFHVAYLFIRMGNSPRPGLWTLEKSTDYGKTWTPWQHFSDTPADCETYFGKDTYKPITRDNDVICTTEYSKIVPLENGEIPVMLLNGRPSATNYFNSTMLQEWTRATNVRIRLLRTKNLLGHLMSVARQDPTVTRRYFYSIKDISIGGRCMCNGHADTCDVKDPLSPVRILACRCQHHTCGIQCNQCCPGFEQKKWRQNTNARPFNCEPCNCHGHSNECIYDEDVNRKGLSLDIHGHYDGGGVCQNCQHNTEGTNCNKCKPKYYRPRGKYWNETDVCSPCNCDYFYSTGHCEEETGKCECRAAFQPPNCDSCSYGYYGYPQCRECECNLNGTNGYNCEAVNGICPCKTNFAGALCKECAESYYGFPECKACQCNKLGSINNDCDVVSGNCTCLSNWGGAQCERCKDGYYNEPTCSYCDCDHQGTESEICNKESGQCICRDGFGGPRCDRCLPGYYNYPSCQPCNCSTTGSSASTCDNTGKCNCLINYSGKLCNMCSAGYYNYPECLPCNCDEHGSEGVTCNEDGCFCKPNFDGRQCERCKESFYNFPACEDCNCDPAGVIDQFAGCGSVPVGELCKCKERVRGRICNECKPLYWNLTVSNPEGCQECDCFIDGTVSGLDTCASKLGNCHCKPHTTGRRCNECKDGTFDLDGSSLFGCKDCSCDVGGSWKSECNKISGQCNCHPRVTGRACTQPLTTHYFPTLHQFQYEYEDGLQPSGAQVRYQYDDQIFPDFSSKGYAVFNDIQNEVRNELTVFKSSVYRIVIRYMNPNEKNVTASILIQSENPLEVDQNVKVLLRPTNEPEFVTVSGPKGNKPSAVVLDPGRYNFTTKANRNVMLDYFVLLPAAYYEASILTRHIANPCELGNMELCRHYKYASVDVFEPATTPFVIGSNDKPTNPTEVYSDPEHLEIVSHVGDIPVLSNTQKELNYIVDVPRSGRYIFVIDYISDRNFAVPYDVNLRLGNDPDSQSSVYLYPCLYSTVCRTPINDDGREKAFYINKDDLQPVTIYADVDGDYRVPIISVTAIPVEQWSIDYINPSPVCVIHNKQCATPKFRSVPDSKKIEFETDHEDRIATNKPPYAAFDERVKLVHLDSRHDGTIVIESKVSEPHRYVILVKYYQPNHPKYQVLYTLTAGKNQYDGKFDIQHCPSSSGCRGVIRPSGDDWWFDIEDDFKFTLTNPRAQGVWLDYLVVVPVGQYGDDLLVEETFDQTKEFIKNCGQDHFHITHNASDFCKNAVFSLTADYNNGALPCSCDYGGSTSFECHPFGGQCQCRKNVIGRQCTACRTGYYGFPDCKPCDCPSTAMCESTTGECMCPPNVIGALCDKCAPHTYGFHQVIGCEECNCNYMGIANGNQQCDMFNGSCECRDNIVGRACDGCAHGFYEFPRCSRCSCHKPGTELEVCDKIDGSCFCKKNVVGRDCDQCVEGTYNLQDSNPDGCTTCFCFGKTSRCDSAFLRVYNVSLMKHKTINSAEFNDKSIEFEIWDVAQEELVVNETTLQADFSYRDAKDQRVAYFGVLDYLLNQNSHISAYGGDLGYTLYFTSGFVGKAIVAPDVILLSKDHILVHQSYEQPSSNLPFKNRLQMVESNFQTQTGKSVSRAEFMMALRDLRMIFIRANYWEQTLNTQLSDVYLTLADEDADGTGEYQFLAVEHCHCPPGYTGHSCEDCAPGYHRDQNGPYGGYCIPCECNGHADTCDCATGICKDCQHSTRGDHCEECVAGYYGNATRGTPHDCIICSCPLPFDSNNFATGCEISESGDKIHCDCLPGYTGPRCESCANGFYGSPETQGDVCKPCECSGNINPNEPGSCDTRTGECLRCLNNTSGMACNLCAPGFYGDAVQLKNCQSCDCDELGTLECDPFVGKCKCHDNVIGERCDRCKPDHYGFDSGVGCRACDCGAASNSTQCDDHTGHCLCKPGVTGRQCDRCTVDHWNYEKEGCSPCNCNQGYSRAGTGCNPQTGQCVCLPGVIGDRCEACPNRWVLTEDGCMECNNCHHALLDVTDKLRLDIDSVLQDFQTVTMAFFTSQKLNYYDELAEELAPKVQALDPTSVNLSPSQKLNSELESASKAYAKQVNQTLGNAQDIRHRSGVLLGNVSAVYEEALGSVQQATDAIEAVESLSQNLEATASTKIDAALDQAQHILNQINGTEIELQSNELVLDKARQLYDEVDQLVEPIKQQNRSLNALKNDIGEFSDKLEDLFNWSEQSQRQSSDVERLNVANKRAYDNSKFDTVSEQEQEAEKNIKEAGDYLINGDLTLGQIDNKLEDLRGALEVLKTVNKDVDEELPERDEQHKEAEELTQQAEQRAAELTVRAEDLASQYADMTQSADPAIQAATAYTNIVEAVQSAEQLAQDAKIAAGNATMITDGIEERAGNADIQSAELLQKARQALLTVQDDLEPRLNGSASKVQDISQLNAATEEQLKEINILIKKLPAETQRDMWKSSNSTASEALDILHNVLQILEPVSAQTPKELEKARNISRDVDITNKDISQANNQLDNVDTAIPKLSELVDEIGEQQQLVSEKSQKLGQDIEHLKRQIETARRIANNIKVGVQFTPSTVLELKTPEKAPLLATKTKLSTFFRTNEPNGFLLYLGNDNKTSQKNTDFVALEIFNGYPIMTIDLGNGPERITSSKYVADGNWYQAILDRVGSNAKLTIREQLPNGEVKDHTKSGYLVGANNVLHVDRNSRLFVGGYPGPSDFIAPEDITSSSFNGDIEDLRIGDENVGLWNFVYGEENKLGARERDILLEEQMPVTGLRFKGNGFVQMKAAPYNFKTRSSIQFRFKAAKDSRNGLLFFYGRDKHYMSIELVEGAIFFRFKLGDALVSSGSQDRYNDNQWHRVVAERDGRRGLLKVDDVLLFQEEAPFGADEEMPKLRPMYFGGYPGRRNHSEIVEQNFDGCIDDVSISGYKVDLTQYVKGTGVVEGCPDKYSTSLAYPPHEYGFLRIANISSDNNFDVVLRFKTRQPDGVLFYAANHDQSSTIGLTLDRGYLTLRSMGTELAIDSRQYDDGEDHVVTVHHDADQLRLSVDDSEAKRRAINEPLEIKGGDIFFGGLPDNYIPPKEAISTTAYFVGCISDVTVNGEIINFADSAEKKNGNINGCPQDILAYEPRYLPTYYPSGANELEPPEPPRKPFRNDNVDMFMIPPPETTTTTTSTSTSTATTTTTTTTAPPTVTTPITKEAPIRDKEPLPPLGPPTTPKIMIGKPRPPPILNVPSDPSCKMSVNPNYDVDFVEAGYRFYSLKDQRLEFQTLPVRLRKHYDISMSIRTSYPNGLLFYAASQEKNDFIAVYLSDGRVYHQVSVGATVQAKIISQEDLFDGEWHTIEFVRTNRKISLSIDGVEQEGSVELNNDRTPPNLSVELPVYVGGITRYLEQDLKRQTEFGGNATSYYNGCIRDIKFNGLALESEPIVHQVVPCSEQVEHGLYFHQPNSYVKLFERFSVGTEVTISFDFRPRDPNGLLFSVHGKNSYLILELVNNTLSFIVKSDAKNTIGTNYTLPNNASYCDGTWRNVQAIKSKFVITIAVDFVSSGPGVGNEGSAFTKTNRPLFMGGHHAFAKAPGIKTKKTFNGCIKNVQINKKDVTITPNLVFGDIWQGVCPLN</sequence>
<feature type="domain" description="Laminin N-terminal" evidence="24">
    <location>
        <begin position="24"/>
        <end position="276"/>
    </location>
</feature>
<dbReference type="FunFam" id="2.10.25.10:FF:000454">
    <property type="entry name" value="Laminin subunit alpha 1"/>
    <property type="match status" value="1"/>
</dbReference>
<dbReference type="FunFam" id="2.10.25.10:FF:000083">
    <property type="entry name" value="Laminin subunit alpha"/>
    <property type="match status" value="1"/>
</dbReference>
<feature type="domain" description="Laminin EGF-like" evidence="22">
    <location>
        <begin position="1810"/>
        <end position="1917"/>
    </location>
</feature>
<feature type="domain" description="Laminin EGF-like" evidence="22">
    <location>
        <begin position="734"/>
        <end position="786"/>
    </location>
</feature>
<feature type="domain" description="Laminin IV type A" evidence="23">
    <location>
        <begin position="1593"/>
        <end position="1776"/>
    </location>
</feature>
<dbReference type="SMART" id="SM00136">
    <property type="entry name" value="LamNT"/>
    <property type="match status" value="1"/>
</dbReference>
<dbReference type="GO" id="GO:0071711">
    <property type="term" value="P:basement membrane organization"/>
    <property type="evidence" value="ECO:0007669"/>
    <property type="project" value="UniProtKB-ARBA"/>
</dbReference>
<dbReference type="FunFam" id="2.10.25.10:FF:000090">
    <property type="entry name" value="laminin subunit alpha"/>
    <property type="match status" value="1"/>
</dbReference>
<evidence type="ECO:0000256" key="12">
    <source>
        <dbReference type="ARBA" id="ARBA00023273"/>
    </source>
</evidence>
<dbReference type="Pfam" id="PF06008">
    <property type="entry name" value="Laminin_I"/>
    <property type="match status" value="1"/>
</dbReference>
<evidence type="ECO:0000256" key="9">
    <source>
        <dbReference type="ARBA" id="ARBA00023054"/>
    </source>
</evidence>
<dbReference type="PRINTS" id="PR00011">
    <property type="entry name" value="EGFLAMININ"/>
</dbReference>
<feature type="signal peptide" evidence="20">
    <location>
        <begin position="1"/>
        <end position="26"/>
    </location>
</feature>
<comment type="subcellular location">
    <subcellularLocation>
        <location evidence="2">Cell projection</location>
    </subcellularLocation>
    <subcellularLocation>
        <location evidence="1">Secreted</location>
        <location evidence="1">Extracellular space</location>
        <location evidence="1">Extracellular matrix</location>
        <location evidence="1">Basement membrane</location>
    </subcellularLocation>
</comment>
<dbReference type="FunCoup" id="B4LI83">
    <property type="interactions" value="65"/>
</dbReference>
<keyword evidence="12" id="KW-0966">Cell projection</keyword>
<dbReference type="FunFam" id="2.10.25.10:FF:000069">
    <property type="entry name" value="Laminin subunit alpha 1"/>
    <property type="match status" value="1"/>
</dbReference>
<feature type="disulfide bond" evidence="17">
    <location>
        <begin position="565"/>
        <end position="574"/>
    </location>
</feature>
<evidence type="ECO:0000256" key="2">
    <source>
        <dbReference type="ARBA" id="ARBA00004316"/>
    </source>
</evidence>
<evidence type="ECO:0000256" key="1">
    <source>
        <dbReference type="ARBA" id="ARBA00004302"/>
    </source>
</evidence>
<keyword evidence="7" id="KW-0084">Basement membrane</keyword>
<feature type="domain" description="Laminin EGF-like" evidence="22">
    <location>
        <begin position="590"/>
        <end position="634"/>
    </location>
</feature>
<gene>
    <name evidence="25" type="primary">Dvir\GJ12003</name>
    <name evidence="25" type="ORF">Dvir_GJ12003</name>
</gene>
<dbReference type="GO" id="GO:0030155">
    <property type="term" value="P:regulation of cell adhesion"/>
    <property type="evidence" value="ECO:0007669"/>
    <property type="project" value="InterPro"/>
</dbReference>
<dbReference type="InterPro" id="IPR000742">
    <property type="entry name" value="EGF"/>
</dbReference>
<dbReference type="Pfam" id="PF00052">
    <property type="entry name" value="Laminin_B"/>
    <property type="match status" value="1"/>
</dbReference>
<feature type="compositionally biased region" description="Low complexity" evidence="19">
    <location>
        <begin position="3272"/>
        <end position="3302"/>
    </location>
</feature>
<organism evidence="25 26">
    <name type="scientific">Drosophila virilis</name>
    <name type="common">Fruit fly</name>
    <dbReference type="NCBI Taxonomy" id="7244"/>
    <lineage>
        <taxon>Eukaryota</taxon>
        <taxon>Metazoa</taxon>
        <taxon>Ecdysozoa</taxon>
        <taxon>Arthropoda</taxon>
        <taxon>Hexapoda</taxon>
        <taxon>Insecta</taxon>
        <taxon>Pterygota</taxon>
        <taxon>Neoptera</taxon>
        <taxon>Endopterygota</taxon>
        <taxon>Diptera</taxon>
        <taxon>Brachycera</taxon>
        <taxon>Muscomorpha</taxon>
        <taxon>Ephydroidea</taxon>
        <taxon>Drosophilidae</taxon>
        <taxon>Drosophila</taxon>
    </lineage>
</organism>
<evidence type="ECO:0000256" key="18">
    <source>
        <dbReference type="SAM" id="Coils"/>
    </source>
</evidence>
<dbReference type="PANTHER" id="PTHR10574:SF406">
    <property type="entry name" value="LAMININ SUBUNIT ALPHA 5"/>
    <property type="match status" value="1"/>
</dbReference>
<feature type="disulfide bond" evidence="17">
    <location>
        <begin position="757"/>
        <end position="766"/>
    </location>
</feature>
<feature type="chain" id="PRO_5002816143" description="Laminin A chain" evidence="20">
    <location>
        <begin position="27"/>
        <end position="3723"/>
    </location>
</feature>
<name>B4LI83_DROVI</name>
<dbReference type="Gene3D" id="2.60.120.260">
    <property type="entry name" value="Galactose-binding domain-like"/>
    <property type="match status" value="1"/>
</dbReference>
<evidence type="ECO:0000256" key="5">
    <source>
        <dbReference type="ARBA" id="ARBA00022729"/>
    </source>
</evidence>
<dbReference type="InterPro" id="IPR008211">
    <property type="entry name" value="Laminin_N"/>
</dbReference>
<feature type="disulfide bond" evidence="16">
    <location>
        <begin position="3693"/>
        <end position="3720"/>
    </location>
</feature>
<dbReference type="FunFam" id="2.10.25.10:FF:000542">
    <property type="entry name" value="Laminin-like protein epi-1"/>
    <property type="match status" value="1"/>
</dbReference>
<dbReference type="SMART" id="SM00181">
    <property type="entry name" value="EGF"/>
    <property type="match status" value="10"/>
</dbReference>
<feature type="domain" description="Laminin EGF-like" evidence="22">
    <location>
        <begin position="1515"/>
        <end position="1565"/>
    </location>
</feature>
<dbReference type="EMBL" id="CH940647">
    <property type="protein sequence ID" value="EDW69650.1"/>
    <property type="molecule type" value="Genomic_DNA"/>
</dbReference>
<dbReference type="FunFam" id="2.10.25.10:FF:000051">
    <property type="entry name" value="Laminin subunit alpha 4"/>
    <property type="match status" value="1"/>
</dbReference>
<keyword evidence="4" id="KW-0272">Extracellular matrix</keyword>
<dbReference type="InterPro" id="IPR050440">
    <property type="entry name" value="Laminin/Netrin_ECM"/>
</dbReference>
<dbReference type="GO" id="GO:0030054">
    <property type="term" value="C:cell junction"/>
    <property type="evidence" value="ECO:0007669"/>
    <property type="project" value="UniProtKB-ARBA"/>
</dbReference>
<dbReference type="GO" id="GO:0005604">
    <property type="term" value="C:basement membrane"/>
    <property type="evidence" value="ECO:0007669"/>
    <property type="project" value="UniProtKB-SubCell"/>
</dbReference>
<dbReference type="SMR" id="B4LI83"/>
<dbReference type="PhylomeDB" id="B4LI83"/>
<dbReference type="HOGENOM" id="CLU_000301_1_0_1"/>
<dbReference type="SUPFAM" id="SSF57196">
    <property type="entry name" value="EGF/Laminin"/>
    <property type="match status" value="20"/>
</dbReference>
<dbReference type="SMART" id="SM00281">
    <property type="entry name" value="LamB"/>
    <property type="match status" value="1"/>
</dbReference>
<feature type="disulfide bond" evidence="17">
    <location>
        <begin position="1515"/>
        <end position="1527"/>
    </location>
</feature>
<keyword evidence="9 18" id="KW-0175">Coiled coil</keyword>
<dbReference type="GO" id="GO:0009887">
    <property type="term" value="P:animal organ morphogenesis"/>
    <property type="evidence" value="ECO:0007669"/>
    <property type="project" value="TreeGrafter"/>
</dbReference>
<dbReference type="Pfam" id="PF06009">
    <property type="entry name" value="Laminin_II"/>
    <property type="match status" value="1"/>
</dbReference>
<feature type="domain" description="Laminin EGF-like" evidence="22">
    <location>
        <begin position="635"/>
        <end position="678"/>
    </location>
</feature>
<dbReference type="CDD" id="cd00110">
    <property type="entry name" value="LamG"/>
    <property type="match status" value="5"/>
</dbReference>
<comment type="caution">
    <text evidence="17">Lacks conserved residue(s) required for the propagation of feature annotation.</text>
</comment>
<feature type="disulfide bond" evidence="17">
    <location>
        <begin position="1376"/>
        <end position="1388"/>
    </location>
</feature>
<dbReference type="InParanoid" id="B4LI83"/>
<dbReference type="PANTHER" id="PTHR10574">
    <property type="entry name" value="NETRIN/LAMININ-RELATED"/>
    <property type="match status" value="1"/>
</dbReference>
<keyword evidence="13 17" id="KW-0424">Laminin EGF-like domain</keyword>
<feature type="disulfide bond" evidence="17">
    <location>
        <begin position="654"/>
        <end position="663"/>
    </location>
</feature>
<dbReference type="InterPro" id="IPR000034">
    <property type="entry name" value="Laminin_IV"/>
</dbReference>
<dbReference type="SUPFAM" id="SSF49899">
    <property type="entry name" value="Concanavalin A-like lectins/glucanases"/>
    <property type="match status" value="5"/>
</dbReference>
<dbReference type="InterPro" id="IPR010307">
    <property type="entry name" value="Laminin_dom_II"/>
</dbReference>
<dbReference type="GO" id="GO:0016477">
    <property type="term" value="P:cell migration"/>
    <property type="evidence" value="ECO:0007669"/>
    <property type="project" value="UniProtKB-ARBA"/>
</dbReference>
<dbReference type="SMART" id="SM00282">
    <property type="entry name" value="LamG"/>
    <property type="match status" value="5"/>
</dbReference>
<keyword evidence="8" id="KW-0130">Cell adhesion</keyword>
<feature type="disulfide bond" evidence="17">
    <location>
        <begin position="1536"/>
        <end position="1545"/>
    </location>
</feature>
<evidence type="ECO:0000256" key="4">
    <source>
        <dbReference type="ARBA" id="ARBA00022530"/>
    </source>
</evidence>
<dbReference type="Proteomes" id="UP000008792">
    <property type="component" value="Unassembled WGS sequence"/>
</dbReference>
<keyword evidence="11" id="KW-0325">Glycoprotein</keyword>
<reference evidence="25 26" key="1">
    <citation type="journal article" date="2007" name="Nature">
        <title>Evolution of genes and genomes on the Drosophila phylogeny.</title>
        <authorList>
            <consortium name="Drosophila 12 Genomes Consortium"/>
            <person name="Clark A.G."/>
            <person name="Eisen M.B."/>
            <person name="Smith D.R."/>
            <person name="Bergman C.M."/>
            <person name="Oliver B."/>
            <person name="Markow T.A."/>
            <person name="Kaufman T.C."/>
            <person name="Kellis M."/>
            <person name="Gelbart W."/>
            <person name="Iyer V.N."/>
            <person name="Pollard D.A."/>
            <person name="Sackton T.B."/>
            <person name="Larracuente A.M."/>
            <person name="Singh N.D."/>
            <person name="Abad J.P."/>
            <person name="Abt D.N."/>
            <person name="Adryan B."/>
            <person name="Aguade M."/>
            <person name="Akashi H."/>
            <person name="Anderson W.W."/>
            <person name="Aquadro C.F."/>
            <person name="Ardell D.H."/>
            <person name="Arguello R."/>
            <person name="Artieri C.G."/>
            <person name="Barbash D.A."/>
            <person name="Barker D."/>
            <person name="Barsanti P."/>
            <person name="Batterham P."/>
            <person name="Batzoglou S."/>
            <person name="Begun D."/>
            <person name="Bhutkar A."/>
            <person name="Blanco E."/>
            <person name="Bosak S.A."/>
            <person name="Bradley R.K."/>
            <person name="Brand A.D."/>
            <person name="Brent M.R."/>
            <person name="Brooks A.N."/>
            <person name="Brown R.H."/>
            <person name="Butlin R.K."/>
            <person name="Caggese C."/>
            <person name="Calvi B.R."/>
            <person name="Bernardo de Carvalho A."/>
            <person name="Caspi A."/>
            <person name="Castrezana S."/>
            <person name="Celniker S.E."/>
            <person name="Chang J.L."/>
            <person name="Chapple C."/>
            <person name="Chatterji S."/>
            <person name="Chinwalla A."/>
            <person name="Civetta A."/>
            <person name="Clifton S.W."/>
            <person name="Comeron J.M."/>
            <person name="Costello J.C."/>
            <person name="Coyne J.A."/>
            <person name="Daub J."/>
            <person name="David R.G."/>
            <person name="Delcher A.L."/>
            <person name="Delehaunty K."/>
            <person name="Do C.B."/>
            <person name="Ebling H."/>
            <person name="Edwards K."/>
            <person name="Eickbush T."/>
            <person name="Evans J.D."/>
            <person name="Filipski A."/>
            <person name="Findeiss S."/>
            <person name="Freyhult E."/>
            <person name="Fulton L."/>
            <person name="Fulton R."/>
            <person name="Garcia A.C."/>
            <person name="Gardiner A."/>
            <person name="Garfield D.A."/>
            <person name="Garvin B.E."/>
            <person name="Gibson G."/>
            <person name="Gilbert D."/>
            <person name="Gnerre S."/>
            <person name="Godfrey J."/>
            <person name="Good R."/>
            <person name="Gotea V."/>
            <person name="Gravely B."/>
            <person name="Greenberg A.J."/>
            <person name="Griffiths-Jones S."/>
            <person name="Gross S."/>
            <person name="Guigo R."/>
            <person name="Gustafson E.A."/>
            <person name="Haerty W."/>
            <person name="Hahn M.W."/>
            <person name="Halligan D.L."/>
            <person name="Halpern A.L."/>
            <person name="Halter G.M."/>
            <person name="Han M.V."/>
            <person name="Heger A."/>
            <person name="Hillier L."/>
            <person name="Hinrichs A.S."/>
            <person name="Holmes I."/>
            <person name="Hoskins R.A."/>
            <person name="Hubisz M.J."/>
            <person name="Hultmark D."/>
            <person name="Huntley M.A."/>
            <person name="Jaffe D.B."/>
            <person name="Jagadeeshan S."/>
            <person name="Jeck W.R."/>
            <person name="Johnson J."/>
            <person name="Jones C.D."/>
            <person name="Jordan W.C."/>
            <person name="Karpen G.H."/>
            <person name="Kataoka E."/>
            <person name="Keightley P.D."/>
            <person name="Kheradpour P."/>
            <person name="Kirkness E.F."/>
            <person name="Koerich L.B."/>
            <person name="Kristiansen K."/>
            <person name="Kudrna D."/>
            <person name="Kulathinal R.J."/>
            <person name="Kumar S."/>
            <person name="Kwok R."/>
            <person name="Lander E."/>
            <person name="Langley C.H."/>
            <person name="Lapoint R."/>
            <person name="Lazzaro B.P."/>
            <person name="Lee S.J."/>
            <person name="Levesque L."/>
            <person name="Li R."/>
            <person name="Lin C.F."/>
            <person name="Lin M.F."/>
            <person name="Lindblad-Toh K."/>
            <person name="Llopart A."/>
            <person name="Long M."/>
            <person name="Low L."/>
            <person name="Lozovsky E."/>
            <person name="Lu J."/>
            <person name="Luo M."/>
            <person name="Machado C.A."/>
            <person name="Makalowski W."/>
            <person name="Marzo M."/>
            <person name="Matsuda M."/>
            <person name="Matzkin L."/>
            <person name="McAllister B."/>
            <person name="McBride C.S."/>
            <person name="McKernan B."/>
            <person name="McKernan K."/>
            <person name="Mendez-Lago M."/>
            <person name="Minx P."/>
            <person name="Mollenhauer M.U."/>
            <person name="Montooth K."/>
            <person name="Mount S.M."/>
            <person name="Mu X."/>
            <person name="Myers E."/>
            <person name="Negre B."/>
            <person name="Newfeld S."/>
            <person name="Nielsen R."/>
            <person name="Noor M.A."/>
            <person name="O'Grady P."/>
            <person name="Pachter L."/>
            <person name="Papaceit M."/>
            <person name="Parisi M.J."/>
            <person name="Parisi M."/>
            <person name="Parts L."/>
            <person name="Pedersen J.S."/>
            <person name="Pesole G."/>
            <person name="Phillippy A.M."/>
            <person name="Ponting C.P."/>
            <person name="Pop M."/>
            <person name="Porcelli D."/>
            <person name="Powell J.R."/>
            <person name="Prohaska S."/>
            <person name="Pruitt K."/>
            <person name="Puig M."/>
            <person name="Quesneville H."/>
            <person name="Ram K.R."/>
            <person name="Rand D."/>
            <person name="Rasmussen M.D."/>
            <person name="Reed L.K."/>
            <person name="Reenan R."/>
            <person name="Reily A."/>
            <person name="Remington K.A."/>
            <person name="Rieger T.T."/>
            <person name="Ritchie M.G."/>
            <person name="Robin C."/>
            <person name="Rogers Y.H."/>
            <person name="Rohde C."/>
            <person name="Rozas J."/>
            <person name="Rubenfield M.J."/>
            <person name="Ruiz A."/>
            <person name="Russo S."/>
            <person name="Salzberg S.L."/>
            <person name="Sanchez-Gracia A."/>
            <person name="Saranga D.J."/>
            <person name="Sato H."/>
            <person name="Schaeffer S.W."/>
            <person name="Schatz M.C."/>
            <person name="Schlenke T."/>
            <person name="Schwartz R."/>
            <person name="Segarra C."/>
            <person name="Singh R.S."/>
            <person name="Sirot L."/>
            <person name="Sirota M."/>
            <person name="Sisneros N.B."/>
            <person name="Smith C.D."/>
            <person name="Smith T.F."/>
            <person name="Spieth J."/>
            <person name="Stage D.E."/>
            <person name="Stark A."/>
            <person name="Stephan W."/>
            <person name="Strausberg R.L."/>
            <person name="Strempel S."/>
            <person name="Sturgill D."/>
            <person name="Sutton G."/>
            <person name="Sutton G.G."/>
            <person name="Tao W."/>
            <person name="Teichmann S."/>
            <person name="Tobari Y.N."/>
            <person name="Tomimura Y."/>
            <person name="Tsolas J.M."/>
            <person name="Valente V.L."/>
            <person name="Venter E."/>
            <person name="Venter J.C."/>
            <person name="Vicario S."/>
            <person name="Vieira F.G."/>
            <person name="Vilella A.J."/>
            <person name="Villasante A."/>
            <person name="Walenz B."/>
            <person name="Wang J."/>
            <person name="Wasserman M."/>
            <person name="Watts T."/>
            <person name="Wilson D."/>
            <person name="Wilson R.K."/>
            <person name="Wing R.A."/>
            <person name="Wolfner M.F."/>
            <person name="Wong A."/>
            <person name="Wong G.K."/>
            <person name="Wu C.I."/>
            <person name="Wu G."/>
            <person name="Yamamoto D."/>
            <person name="Yang H.P."/>
            <person name="Yang S.P."/>
            <person name="Yorke J.A."/>
            <person name="Yoshida K."/>
            <person name="Zdobnov E."/>
            <person name="Zhang P."/>
            <person name="Zhang Y."/>
            <person name="Zimin A.V."/>
            <person name="Baldwin J."/>
            <person name="Abdouelleil A."/>
            <person name="Abdulkadir J."/>
            <person name="Abebe A."/>
            <person name="Abera B."/>
            <person name="Abreu J."/>
            <person name="Acer S.C."/>
            <person name="Aftuck L."/>
            <person name="Alexander A."/>
            <person name="An P."/>
            <person name="Anderson E."/>
            <person name="Anderson S."/>
            <person name="Arachi H."/>
            <person name="Azer M."/>
            <person name="Bachantsang P."/>
            <person name="Barry A."/>
            <person name="Bayul T."/>
            <person name="Berlin A."/>
            <person name="Bessette D."/>
            <person name="Bloom T."/>
            <person name="Blye J."/>
            <person name="Boguslavskiy L."/>
            <person name="Bonnet C."/>
            <person name="Boukhgalter B."/>
            <person name="Bourzgui I."/>
            <person name="Brown A."/>
            <person name="Cahill P."/>
            <person name="Channer S."/>
            <person name="Cheshatsang Y."/>
            <person name="Chuda L."/>
            <person name="Citroen M."/>
            <person name="Collymore A."/>
            <person name="Cooke P."/>
            <person name="Costello M."/>
            <person name="D'Aco K."/>
            <person name="Daza R."/>
            <person name="De Haan G."/>
            <person name="DeGray S."/>
            <person name="DeMaso C."/>
            <person name="Dhargay N."/>
            <person name="Dooley K."/>
            <person name="Dooley E."/>
            <person name="Doricent M."/>
            <person name="Dorje P."/>
            <person name="Dorjee K."/>
            <person name="Dupes A."/>
            <person name="Elong R."/>
            <person name="Falk J."/>
            <person name="Farina A."/>
            <person name="Faro S."/>
            <person name="Ferguson D."/>
            <person name="Fisher S."/>
            <person name="Foley C.D."/>
            <person name="Franke A."/>
            <person name="Friedrich D."/>
            <person name="Gadbois L."/>
            <person name="Gearin G."/>
            <person name="Gearin C.R."/>
            <person name="Giannoukos G."/>
            <person name="Goode T."/>
            <person name="Graham J."/>
            <person name="Grandbois E."/>
            <person name="Grewal S."/>
            <person name="Gyaltsen K."/>
            <person name="Hafez N."/>
            <person name="Hagos B."/>
            <person name="Hall J."/>
            <person name="Henson C."/>
            <person name="Hollinger A."/>
            <person name="Honan T."/>
            <person name="Huard M.D."/>
            <person name="Hughes L."/>
            <person name="Hurhula B."/>
            <person name="Husby M.E."/>
            <person name="Kamat A."/>
            <person name="Kanga B."/>
            <person name="Kashin S."/>
            <person name="Khazanovich D."/>
            <person name="Kisner P."/>
            <person name="Lance K."/>
            <person name="Lara M."/>
            <person name="Lee W."/>
            <person name="Lennon N."/>
            <person name="Letendre F."/>
            <person name="LeVine R."/>
            <person name="Lipovsky A."/>
            <person name="Liu X."/>
            <person name="Liu J."/>
            <person name="Liu S."/>
            <person name="Lokyitsang T."/>
            <person name="Lokyitsang Y."/>
            <person name="Lubonja R."/>
            <person name="Lui A."/>
            <person name="MacDonald P."/>
            <person name="Magnisalis V."/>
            <person name="Maru K."/>
            <person name="Matthews C."/>
            <person name="McCusker W."/>
            <person name="McDonough S."/>
            <person name="Mehta T."/>
            <person name="Meldrim J."/>
            <person name="Meneus L."/>
            <person name="Mihai O."/>
            <person name="Mihalev A."/>
            <person name="Mihova T."/>
            <person name="Mittelman R."/>
            <person name="Mlenga V."/>
            <person name="Montmayeur A."/>
            <person name="Mulrain L."/>
            <person name="Navidi A."/>
            <person name="Naylor J."/>
            <person name="Negash T."/>
            <person name="Nguyen T."/>
            <person name="Nguyen N."/>
            <person name="Nicol R."/>
            <person name="Norbu C."/>
            <person name="Norbu N."/>
            <person name="Novod N."/>
            <person name="O'Neill B."/>
            <person name="Osman S."/>
            <person name="Markiewicz E."/>
            <person name="Oyono O.L."/>
            <person name="Patti C."/>
            <person name="Phunkhang P."/>
            <person name="Pierre F."/>
            <person name="Priest M."/>
            <person name="Raghuraman S."/>
            <person name="Rege F."/>
            <person name="Reyes R."/>
            <person name="Rise C."/>
            <person name="Rogov P."/>
            <person name="Ross K."/>
            <person name="Ryan E."/>
            <person name="Settipalli S."/>
            <person name="Shea T."/>
            <person name="Sherpa N."/>
            <person name="Shi L."/>
            <person name="Shih D."/>
            <person name="Sparrow T."/>
            <person name="Spaulding J."/>
            <person name="Stalker J."/>
            <person name="Stange-Thomann N."/>
            <person name="Stavropoulos S."/>
            <person name="Stone C."/>
            <person name="Strader C."/>
            <person name="Tesfaye S."/>
            <person name="Thomson T."/>
            <person name="Thoulutsang Y."/>
            <person name="Thoulutsang D."/>
            <person name="Topham K."/>
            <person name="Topping I."/>
            <person name="Tsamla T."/>
            <person name="Vassiliev H."/>
            <person name="Vo A."/>
            <person name="Wangchuk T."/>
            <person name="Wangdi T."/>
            <person name="Weiand M."/>
            <person name="Wilkinson J."/>
            <person name="Wilson A."/>
            <person name="Yadav S."/>
            <person name="Young G."/>
            <person name="Yu Q."/>
            <person name="Zembek L."/>
            <person name="Zhong D."/>
            <person name="Zimmer A."/>
            <person name="Zwirko Z."/>
            <person name="Jaffe D.B."/>
            <person name="Alvarez P."/>
            <person name="Brockman W."/>
            <person name="Butler J."/>
            <person name="Chin C."/>
            <person name="Gnerre S."/>
            <person name="Grabherr M."/>
            <person name="Kleber M."/>
            <person name="Mauceli E."/>
            <person name="MacCallum I."/>
        </authorList>
    </citation>
    <scope>NUCLEOTIDE SEQUENCE [LARGE SCALE GENOMIC DNA]</scope>
    <source>
        <strain evidence="26">Tucson 15010-1051.87</strain>
    </source>
</reference>
<dbReference type="PROSITE" id="PS50025">
    <property type="entry name" value="LAM_G_DOMAIN"/>
    <property type="match status" value="5"/>
</dbReference>
<dbReference type="FunFam" id="2.10.25.10:FF:000011">
    <property type="entry name" value="Cadherin EGF LAG seven-pass G-type receptor"/>
    <property type="match status" value="1"/>
</dbReference>
<dbReference type="GO" id="GO:0042995">
    <property type="term" value="C:cell projection"/>
    <property type="evidence" value="ECO:0007669"/>
    <property type="project" value="UniProtKB-SubCell"/>
</dbReference>
<feature type="disulfide bond" evidence="17">
    <location>
        <begin position="1990"/>
        <end position="1999"/>
    </location>
</feature>